<dbReference type="OrthoDB" id="10610262at2759"/>
<sequence>MLLHSPSDDREVLESSVELMDEEQNNDSETQVPDRELTDVLQVDDIHTNPSEQQSSDEEMHEASEPESDPYDDPCTPLPAYHSRESSLALDDDIVMHAVESGAESEVSAADVDMENVAMAKAVASDIEMMSEVEVLEEGNQDATDLQPFEAIQQATIQSAMEEMADGKQEIGETLSIDNDQMMEMVSPADDKESVYESDPDRDVDYDYDTDELEELNEELQLTFREIEEYMQA</sequence>
<name>A0A2G5BIG5_COERN</name>
<reference evidence="2 3" key="1">
    <citation type="journal article" date="2015" name="Genome Biol. Evol.">
        <title>Phylogenomic analyses indicate that early fungi evolved digesting cell walls of algal ancestors of land plants.</title>
        <authorList>
            <person name="Chang Y."/>
            <person name="Wang S."/>
            <person name="Sekimoto S."/>
            <person name="Aerts A.L."/>
            <person name="Choi C."/>
            <person name="Clum A."/>
            <person name="LaButti K.M."/>
            <person name="Lindquist E.A."/>
            <person name="Yee Ngan C."/>
            <person name="Ohm R.A."/>
            <person name="Salamov A.A."/>
            <person name="Grigoriev I.V."/>
            <person name="Spatafora J.W."/>
            <person name="Berbee M.L."/>
        </authorList>
    </citation>
    <scope>NUCLEOTIDE SEQUENCE [LARGE SCALE GENOMIC DNA]</scope>
    <source>
        <strain evidence="2 3">NRRL 1564</strain>
    </source>
</reference>
<feature type="region of interest" description="Disordered" evidence="1">
    <location>
        <begin position="1"/>
        <end position="81"/>
    </location>
</feature>
<evidence type="ECO:0000256" key="1">
    <source>
        <dbReference type="SAM" id="MobiDB-lite"/>
    </source>
</evidence>
<proteinExistence type="predicted"/>
<feature type="compositionally biased region" description="Acidic residues" evidence="1">
    <location>
        <begin position="55"/>
        <end position="72"/>
    </location>
</feature>
<dbReference type="AlphaFoldDB" id="A0A2G5BIG5"/>
<protein>
    <submittedName>
        <fullName evidence="2">Uncharacterized protein</fullName>
    </submittedName>
</protein>
<gene>
    <name evidence="2" type="ORF">COEREDRAFT_84739</name>
</gene>
<feature type="compositionally biased region" description="Basic and acidic residues" evidence="1">
    <location>
        <begin position="1"/>
        <end position="13"/>
    </location>
</feature>
<evidence type="ECO:0000313" key="2">
    <source>
        <dbReference type="EMBL" id="PIA18783.1"/>
    </source>
</evidence>
<organism evidence="2 3">
    <name type="scientific">Coemansia reversa (strain ATCC 12441 / NRRL 1564)</name>
    <dbReference type="NCBI Taxonomy" id="763665"/>
    <lineage>
        <taxon>Eukaryota</taxon>
        <taxon>Fungi</taxon>
        <taxon>Fungi incertae sedis</taxon>
        <taxon>Zoopagomycota</taxon>
        <taxon>Kickxellomycotina</taxon>
        <taxon>Kickxellomycetes</taxon>
        <taxon>Kickxellales</taxon>
        <taxon>Kickxellaceae</taxon>
        <taxon>Coemansia</taxon>
    </lineage>
</organism>
<accession>A0A2G5BIG5</accession>
<evidence type="ECO:0000313" key="3">
    <source>
        <dbReference type="Proteomes" id="UP000242474"/>
    </source>
</evidence>
<dbReference type="Proteomes" id="UP000242474">
    <property type="component" value="Unassembled WGS sequence"/>
</dbReference>
<dbReference type="EMBL" id="KZ303488">
    <property type="protein sequence ID" value="PIA18783.1"/>
    <property type="molecule type" value="Genomic_DNA"/>
</dbReference>
<keyword evidence="3" id="KW-1185">Reference proteome</keyword>